<sequence>MPQYFQGRPSAAGAGYDPLSSGGSNLGRRASWMRPPTRQSWLPAQVRPRPDSGRSADPGVFAQCGGGAIRGPRGGGRITSVLHTRRRGAVLSVIGPRDARGNVSRPTRVVSVNEPCPDVKQPFLDRYEA</sequence>
<dbReference type="EMBL" id="MVBM01000002">
    <property type="protein sequence ID" value="OOK78446.1"/>
    <property type="molecule type" value="Genomic_DNA"/>
</dbReference>
<comment type="caution">
    <text evidence="2">The sequence shown here is derived from an EMBL/GenBank/DDBJ whole genome shotgun (WGS) entry which is preliminary data.</text>
</comment>
<proteinExistence type="predicted"/>
<evidence type="ECO:0000313" key="2">
    <source>
        <dbReference type="EMBL" id="OOK78446.1"/>
    </source>
</evidence>
<evidence type="ECO:0000256" key="1">
    <source>
        <dbReference type="SAM" id="MobiDB-lite"/>
    </source>
</evidence>
<evidence type="ECO:0000313" key="3">
    <source>
        <dbReference type="Proteomes" id="UP000189229"/>
    </source>
</evidence>
<reference evidence="2 3" key="1">
    <citation type="submission" date="2017-02" db="EMBL/GenBank/DDBJ databases">
        <title>Complete genome sequences of Mycobacterium kansasii strains isolated from rhesus macaques.</title>
        <authorList>
            <person name="Panda A."/>
            <person name="Nagaraj S."/>
            <person name="Zhao X."/>
            <person name="Tettelin H."/>
            <person name="Detolla L.J."/>
        </authorList>
    </citation>
    <scope>NUCLEOTIDE SEQUENCE [LARGE SCALE GENOMIC DNA]</scope>
    <source>
        <strain evidence="2 3">11-3813</strain>
    </source>
</reference>
<name>A0A1V3XI51_MYCKA</name>
<dbReference type="AlphaFoldDB" id="A0A1V3XI51"/>
<gene>
    <name evidence="2" type="ORF">BZL30_2733</name>
</gene>
<accession>A0A1V3XI51</accession>
<dbReference type="Proteomes" id="UP000189229">
    <property type="component" value="Unassembled WGS sequence"/>
</dbReference>
<organism evidence="2 3">
    <name type="scientific">Mycobacterium kansasii</name>
    <dbReference type="NCBI Taxonomy" id="1768"/>
    <lineage>
        <taxon>Bacteria</taxon>
        <taxon>Bacillati</taxon>
        <taxon>Actinomycetota</taxon>
        <taxon>Actinomycetes</taxon>
        <taxon>Mycobacteriales</taxon>
        <taxon>Mycobacteriaceae</taxon>
        <taxon>Mycobacterium</taxon>
    </lineage>
</organism>
<protein>
    <submittedName>
        <fullName evidence="2">Putative potassium-transporting ATPase subunit C</fullName>
    </submittedName>
</protein>
<feature type="region of interest" description="Disordered" evidence="1">
    <location>
        <begin position="1"/>
        <end position="59"/>
    </location>
</feature>